<feature type="transmembrane region" description="Helical" evidence="9">
    <location>
        <begin position="422"/>
        <end position="448"/>
    </location>
</feature>
<keyword evidence="9" id="KW-1133">Transmembrane helix</keyword>
<dbReference type="Pfam" id="PF00117">
    <property type="entry name" value="GATase"/>
    <property type="match status" value="1"/>
</dbReference>
<dbReference type="InterPro" id="IPR029044">
    <property type="entry name" value="Nucleotide-diphossugar_trans"/>
</dbReference>
<feature type="transmembrane region" description="Helical" evidence="9">
    <location>
        <begin position="363"/>
        <end position="383"/>
    </location>
</feature>
<feature type="transmembrane region" description="Helical" evidence="9">
    <location>
        <begin position="20"/>
        <end position="41"/>
    </location>
</feature>
<evidence type="ECO:0000259" key="10">
    <source>
        <dbReference type="Pfam" id="PF00117"/>
    </source>
</evidence>
<feature type="domain" description="Glutamine amidotransferase" evidence="10">
    <location>
        <begin position="544"/>
        <end position="777"/>
    </location>
</feature>
<dbReference type="SUPFAM" id="SSF52317">
    <property type="entry name" value="Class I glutamine amidotransferase-like"/>
    <property type="match status" value="1"/>
</dbReference>
<gene>
    <name evidence="13" type="primary">bre-3</name>
    <name evidence="13" type="ORF">T4E_4072</name>
</gene>
<dbReference type="InterPro" id="IPR029062">
    <property type="entry name" value="Class_I_gatase-like"/>
</dbReference>
<comment type="similarity">
    <text evidence="2">Belongs to the glycosyltransferase 2 family.</text>
</comment>
<dbReference type="InterPro" id="IPR017456">
    <property type="entry name" value="CTP_synthase_N"/>
</dbReference>
<dbReference type="Proteomes" id="UP000054815">
    <property type="component" value="Unassembled WGS sequence"/>
</dbReference>
<sequence length="818" mass="93609">MGRHRCSLVWNSRNKHLTHVGCFVLFVVSFELLTGAVRLGQNAVDQFQAFDPLVRYGCALCIFLYSLRFISLLVLPQCVFNVCGLVLFNAFKDHVRLNNSPLLAPFICFRVVTKGDYRQLIVQNVVKNIDTCLRVGLEHFVVEVVTDKPLNLDRNCRVRELVVPDSYRTKSGALFKARALQYCWEEEVNMLRDDDWIVHLDEETLLTENSVRGILNFCSDGQHPFGQGLITYANGKIVNWVTTLADSFRVADDMGKLRFQFRCFHRPLFGWKGSFVVTKAGAERKVSFDHGSRGSIAEDCYFGMVAYRDGYKFEFIEGEMHEKSPFTFWDFLQQRKRWLQGICLVVHSAELPWRCKIFLAMSFYAWATMPLSLMNFFFAYIMPLPSQPLFDFCVAFVGAVNLYMYIFGVWKSFASRYCRHPVVLLYYTVAAICVIPFNVFIEIVAVLWETGRSVLLPSTKRKISNFCHVDIDQVISVHDVSNLYRVPLLMAEQRVFEFMFRRLNLLASSYNASLLENWKKLSELQDSYRPPVRIALVGKYVEFRDAYASVYKALEHAALACNRRLEASIVNSEDLEEVTKLKDPELYNNTLQMLENCDGVLVPGGFGERGIEGKVAACRWARQRKVPFLGICLGMQCAVIEFARNVLGLKDANSTEFSQDTSAPVVIEMPEHNTGKMGGTMRLGLRTTVFRQNLPSVVRQLYGDVPFIQERHRHRYEVNPSYVSLFEEQGMLFTGTDDQRMEIFELQDESPYYIGVQFHPEYLSTPLNPSPLFVGLILASISQLQATLSSSTVQLPLKGLWYNCQSSNGLTEQHALEV</sequence>
<keyword evidence="9" id="KW-0812">Transmembrane</keyword>
<dbReference type="SUPFAM" id="SSF52540">
    <property type="entry name" value="P-loop containing nucleoside triphosphate hydrolases"/>
    <property type="match status" value="1"/>
</dbReference>
<dbReference type="EMBL" id="JYDU01000001">
    <property type="protein sequence ID" value="KRY01799.1"/>
    <property type="molecule type" value="Genomic_DNA"/>
</dbReference>
<comment type="caution">
    <text evidence="13">The sequence shown here is derived from an EMBL/GenBank/DDBJ whole genome shotgun (WGS) entry which is preliminary data.</text>
</comment>
<dbReference type="SUPFAM" id="SSF53448">
    <property type="entry name" value="Nucleotide-diphospho-sugar transferases"/>
    <property type="match status" value="1"/>
</dbReference>
<dbReference type="Pfam" id="PF06418">
    <property type="entry name" value="CTP_synth_N"/>
    <property type="match status" value="1"/>
</dbReference>
<evidence type="ECO:0000313" key="13">
    <source>
        <dbReference type="EMBL" id="KRY01799.1"/>
    </source>
</evidence>
<dbReference type="NCBIfam" id="NF003792">
    <property type="entry name" value="PRK05380.1"/>
    <property type="match status" value="1"/>
</dbReference>
<dbReference type="FunFam" id="3.40.50.880:FF:000005">
    <property type="entry name" value="CTP synthase"/>
    <property type="match status" value="1"/>
</dbReference>
<dbReference type="PROSITE" id="PS51273">
    <property type="entry name" value="GATASE_TYPE_1"/>
    <property type="match status" value="1"/>
</dbReference>
<evidence type="ECO:0000259" key="12">
    <source>
        <dbReference type="Pfam" id="PF13632"/>
    </source>
</evidence>
<evidence type="ECO:0000256" key="1">
    <source>
        <dbReference type="ARBA" id="ARBA00004922"/>
    </source>
</evidence>
<proteinExistence type="inferred from homology"/>
<dbReference type="FunFam" id="3.90.550.10:FF:000175">
    <property type="entry name" value="Beta-1,4-mannosyltransferase bre-3"/>
    <property type="match status" value="1"/>
</dbReference>
<dbReference type="GO" id="GO:0019187">
    <property type="term" value="F:beta-1,4-mannosyltransferase activity"/>
    <property type="evidence" value="ECO:0007669"/>
    <property type="project" value="InterPro"/>
</dbReference>
<dbReference type="STRING" id="6337.A0A0V0YN73"/>
<organism evidence="13 14">
    <name type="scientific">Trichinella pseudospiralis</name>
    <name type="common">Parasitic roundworm</name>
    <dbReference type="NCBI Taxonomy" id="6337"/>
    <lineage>
        <taxon>Eukaryota</taxon>
        <taxon>Metazoa</taxon>
        <taxon>Ecdysozoa</taxon>
        <taxon>Nematoda</taxon>
        <taxon>Enoplea</taxon>
        <taxon>Dorylaimia</taxon>
        <taxon>Trichinellida</taxon>
        <taxon>Trichinellidae</taxon>
        <taxon>Trichinella</taxon>
    </lineage>
</organism>
<dbReference type="Gene3D" id="3.40.50.880">
    <property type="match status" value="1"/>
</dbReference>
<evidence type="ECO:0000256" key="4">
    <source>
        <dbReference type="ARBA" id="ARBA00022679"/>
    </source>
</evidence>
<evidence type="ECO:0000256" key="2">
    <source>
        <dbReference type="ARBA" id="ARBA00006739"/>
    </source>
</evidence>
<dbReference type="GO" id="GO:0003883">
    <property type="term" value="F:CTP synthase activity"/>
    <property type="evidence" value="ECO:0007669"/>
    <property type="project" value="InterPro"/>
</dbReference>
<feature type="transmembrane region" description="Helical" evidence="9">
    <location>
        <begin position="389"/>
        <end position="410"/>
    </location>
</feature>
<dbReference type="InterPro" id="IPR027389">
    <property type="entry name" value="B_mannosylTrfase_Bre-3/Egh"/>
</dbReference>
<dbReference type="InterPro" id="IPR027417">
    <property type="entry name" value="P-loop_NTPase"/>
</dbReference>
<dbReference type="GO" id="GO:0006241">
    <property type="term" value="P:CTP biosynthetic process"/>
    <property type="evidence" value="ECO:0007669"/>
    <property type="project" value="InterPro"/>
</dbReference>
<evidence type="ECO:0000256" key="8">
    <source>
        <dbReference type="ARBA" id="ARBA00084120"/>
    </source>
</evidence>
<dbReference type="GO" id="GO:0005737">
    <property type="term" value="C:cytoplasm"/>
    <property type="evidence" value="ECO:0007669"/>
    <property type="project" value="TreeGrafter"/>
</dbReference>
<evidence type="ECO:0000313" key="14">
    <source>
        <dbReference type="Proteomes" id="UP000054815"/>
    </source>
</evidence>
<protein>
    <recommendedName>
        <fullName evidence="6">Beta-1,4-mannosyltransferase bre-3</fullName>
    </recommendedName>
    <alternativeName>
        <fullName evidence="7">Bacillus thuringiensis toxin-resistant protein 3</fullName>
    </alternativeName>
</protein>
<keyword evidence="3 13" id="KW-0328">Glycosyltransferase</keyword>
<dbReference type="Pfam" id="PF13632">
    <property type="entry name" value="Glyco_trans_2_3"/>
    <property type="match status" value="1"/>
</dbReference>
<evidence type="ECO:0000256" key="6">
    <source>
        <dbReference type="ARBA" id="ARBA00071758"/>
    </source>
</evidence>
<keyword evidence="9" id="KW-0472">Membrane</keyword>
<accession>A0A0V0YN73</accession>
<dbReference type="InterPro" id="IPR017926">
    <property type="entry name" value="GATASE"/>
</dbReference>
<keyword evidence="4 13" id="KW-0808">Transferase</keyword>
<feature type="domain" description="Glycosyltransferase 2-like" evidence="12">
    <location>
        <begin position="196"/>
        <end position="409"/>
    </location>
</feature>
<dbReference type="InterPro" id="IPR001173">
    <property type="entry name" value="Glyco_trans_2-like"/>
</dbReference>
<dbReference type="Gene3D" id="3.40.50.300">
    <property type="entry name" value="P-loop containing nucleotide triphosphate hydrolases"/>
    <property type="match status" value="1"/>
</dbReference>
<name>A0A0V0YN73_TRIPS</name>
<dbReference type="AlphaFoldDB" id="A0A0V0YN73"/>
<dbReference type="CDD" id="cd01746">
    <property type="entry name" value="GATase1_CTP_Synthase"/>
    <property type="match status" value="1"/>
</dbReference>
<keyword evidence="8" id="KW-0978">Insecticide resistance</keyword>
<dbReference type="InterPro" id="IPR033828">
    <property type="entry name" value="GATase1_CTP_Synthase"/>
</dbReference>
<evidence type="ECO:0000256" key="7">
    <source>
        <dbReference type="ARBA" id="ARBA00077352"/>
    </source>
</evidence>
<evidence type="ECO:0000256" key="9">
    <source>
        <dbReference type="SAM" id="Phobius"/>
    </source>
</evidence>
<evidence type="ECO:0000256" key="3">
    <source>
        <dbReference type="ARBA" id="ARBA00022676"/>
    </source>
</evidence>
<dbReference type="PANTHER" id="PTHR16779">
    <property type="entry name" value="BETA-1,4-MANNOSYLTRANSFERASE EGH"/>
    <property type="match status" value="1"/>
</dbReference>
<dbReference type="PANTHER" id="PTHR16779:SF1">
    <property type="entry name" value="BETA-1,4-MANNOSYLTRANSFERASE EGH"/>
    <property type="match status" value="1"/>
</dbReference>
<keyword evidence="5" id="KW-0315">Glutamine amidotransferase</keyword>
<comment type="pathway">
    <text evidence="1">Protein modification; protein glycosylation.</text>
</comment>
<evidence type="ECO:0000256" key="5">
    <source>
        <dbReference type="ARBA" id="ARBA00022962"/>
    </source>
</evidence>
<reference evidence="13 14" key="1">
    <citation type="submission" date="2015-01" db="EMBL/GenBank/DDBJ databases">
        <title>Evolution of Trichinella species and genotypes.</title>
        <authorList>
            <person name="Korhonen P.K."/>
            <person name="Edoardo P."/>
            <person name="Giuseppe L.R."/>
            <person name="Gasser R.B."/>
        </authorList>
    </citation>
    <scope>NUCLEOTIDE SEQUENCE [LARGE SCALE GENOMIC DNA]</scope>
    <source>
        <strain evidence="13">ISS141</strain>
    </source>
</reference>
<evidence type="ECO:0000259" key="11">
    <source>
        <dbReference type="Pfam" id="PF06418"/>
    </source>
</evidence>
<feature type="domain" description="CTP synthase N-terminal" evidence="11">
    <location>
        <begin position="454"/>
        <end position="505"/>
    </location>
</feature>